<evidence type="ECO:0000313" key="2">
    <source>
        <dbReference type="Proteomes" id="UP000831390"/>
    </source>
</evidence>
<proteinExistence type="predicted"/>
<evidence type="ECO:0000313" key="1">
    <source>
        <dbReference type="EMBL" id="UOE34973.1"/>
    </source>
</evidence>
<sequence>MVDEQPAQLEFLQFHLPGLLPGDYTVAVSQALSATGIDANNKFETQLAFSVAGERLLLKPIHIQAVFPPEGSQLDHANILPHLVLTRSTAPWERLAKPDDPESPWLALLLLEEGEEFTTSTVKLSKLIEQLPRFTPEPGEDPDAPVTLLELPVQGTAVQSLPTLAELKLLCHVRRSKDAAGIEGPEQAVIVGNRLPAKGVRSTVHLVSLENRYPNGTFDAGTGNSVSLVSLKSWSFTCLRTYLLQPAAAETLKSQNAAFKADADKLASLIEVEIDGQTAFLAQAGKLLGHDVPTEYRAALLKASERLITFRELVHALDVATLCLPTRNGVAENLLGAGFLPLPHQFRDGQQFVSWYHGPLTPAADPVAVAGPPVRAADALLRYHTNTGLLDVSYAAAWELGRLLGLSSKAFSVALYNWKRTVSQQHLVAEKALLHTSPLQLAAPAALAQAPATADVPPAVTKWFADTSLLVDVPFSYLVPDENLLPAESIRFFQVDAHWMDMLLDGAASLGRVIGQDLEHEQVLNDAFRFPYRAQGLSGVLIRSEIVAGWPDMVVQGYTSADDKTPQQPIRRAALSKNVLLCLFTGSIQMLDIQLKPEALHFGLDDPESKEEGVFVKLLRQVDGSTDKAIVDPIPWRNPSQQVLDIASLVTKIQTAQARPTSLNSADFALEMIAGSPKIRFSITPSPARTRKSVRRAK</sequence>
<organism evidence="1 2">
    <name type="scientific">Hymenobacter monticola</name>
    <dbReference type="NCBI Taxonomy" id="1705399"/>
    <lineage>
        <taxon>Bacteria</taxon>
        <taxon>Pseudomonadati</taxon>
        <taxon>Bacteroidota</taxon>
        <taxon>Cytophagia</taxon>
        <taxon>Cytophagales</taxon>
        <taxon>Hymenobacteraceae</taxon>
        <taxon>Hymenobacter</taxon>
    </lineage>
</organism>
<reference evidence="1 2" key="1">
    <citation type="submission" date="2022-03" db="EMBL/GenBank/DDBJ databases">
        <title>Hymenobactersp. isolated from the air.</title>
        <authorList>
            <person name="Won M."/>
            <person name="Kwon S.-W."/>
        </authorList>
    </citation>
    <scope>NUCLEOTIDE SEQUENCE [LARGE SCALE GENOMIC DNA]</scope>
    <source>
        <strain evidence="1 2">KACC 22596</strain>
    </source>
</reference>
<dbReference type="RefSeq" id="WP_243516384.1">
    <property type="nucleotide sequence ID" value="NZ_CP094534.1"/>
</dbReference>
<protein>
    <submittedName>
        <fullName evidence="1">Uncharacterized protein</fullName>
    </submittedName>
</protein>
<keyword evidence="2" id="KW-1185">Reference proteome</keyword>
<gene>
    <name evidence="1" type="ORF">MTP16_04810</name>
</gene>
<dbReference type="EMBL" id="CP094534">
    <property type="protein sequence ID" value="UOE34973.1"/>
    <property type="molecule type" value="Genomic_DNA"/>
</dbReference>
<name>A0ABY4B733_9BACT</name>
<accession>A0ABY4B733</accession>
<dbReference type="Proteomes" id="UP000831390">
    <property type="component" value="Chromosome"/>
</dbReference>